<dbReference type="FunFam" id="3.40.50.300:FF:000489">
    <property type="entry name" value="Primosome assembly protein PriA"/>
    <property type="match status" value="1"/>
</dbReference>
<name>A0A5S9MWU2_9GAMM</name>
<dbReference type="NCBIfam" id="NF004067">
    <property type="entry name" value="PRK05580.1-4"/>
    <property type="match status" value="1"/>
</dbReference>
<feature type="binding site" evidence="12">
    <location>
        <position position="447"/>
    </location>
    <ligand>
        <name>Zn(2+)</name>
        <dbReference type="ChEBI" id="CHEBI:29105"/>
        <label>2</label>
    </ligand>
</feature>
<dbReference type="EMBL" id="CACSII010000001">
    <property type="protein sequence ID" value="CAA0080029.1"/>
    <property type="molecule type" value="Genomic_DNA"/>
</dbReference>
<dbReference type="GO" id="GO:0008270">
    <property type="term" value="F:zinc ion binding"/>
    <property type="evidence" value="ECO:0007669"/>
    <property type="project" value="UniProtKB-UniRule"/>
</dbReference>
<evidence type="ECO:0000256" key="4">
    <source>
        <dbReference type="ARBA" id="ARBA00022741"/>
    </source>
</evidence>
<dbReference type="GO" id="GO:0006270">
    <property type="term" value="P:DNA replication initiation"/>
    <property type="evidence" value="ECO:0007669"/>
    <property type="project" value="TreeGrafter"/>
</dbReference>
<dbReference type="PANTHER" id="PTHR30580">
    <property type="entry name" value="PRIMOSOMAL PROTEIN N"/>
    <property type="match status" value="1"/>
</dbReference>
<dbReference type="FunFam" id="3.40.1440.60:FF:000001">
    <property type="entry name" value="Primosomal protein N"/>
    <property type="match status" value="1"/>
</dbReference>
<dbReference type="GO" id="GO:0005524">
    <property type="term" value="F:ATP binding"/>
    <property type="evidence" value="ECO:0007669"/>
    <property type="project" value="UniProtKB-UniRule"/>
</dbReference>
<comment type="catalytic activity">
    <reaction evidence="11 12">
        <text>ATP + H2O = ADP + phosphate + H(+)</text>
        <dbReference type="Rhea" id="RHEA:13065"/>
        <dbReference type="ChEBI" id="CHEBI:15377"/>
        <dbReference type="ChEBI" id="CHEBI:15378"/>
        <dbReference type="ChEBI" id="CHEBI:30616"/>
        <dbReference type="ChEBI" id="CHEBI:43474"/>
        <dbReference type="ChEBI" id="CHEBI:456216"/>
        <dbReference type="EC" id="5.6.2.4"/>
    </reaction>
</comment>
<dbReference type="Gene3D" id="3.40.1440.60">
    <property type="entry name" value="PriA, 3(prime) DNA-binding domain"/>
    <property type="match status" value="1"/>
</dbReference>
<dbReference type="InterPro" id="IPR041236">
    <property type="entry name" value="PriA_C"/>
</dbReference>
<feature type="domain" description="Helicase C-terminal" evidence="14">
    <location>
        <begin position="457"/>
        <end position="631"/>
    </location>
</feature>
<feature type="domain" description="Helicase ATP-binding" evidence="13">
    <location>
        <begin position="213"/>
        <end position="379"/>
    </location>
</feature>
<dbReference type="OrthoDB" id="9759544at2"/>
<keyword evidence="6 12" id="KW-0347">Helicase</keyword>
<dbReference type="InterPro" id="IPR005259">
    <property type="entry name" value="PriA"/>
</dbReference>
<dbReference type="SUPFAM" id="SSF52540">
    <property type="entry name" value="P-loop containing nucleoside triphosphate hydrolases"/>
    <property type="match status" value="1"/>
</dbReference>
<dbReference type="NCBIfam" id="NF004065">
    <property type="entry name" value="PRK05580.1-1"/>
    <property type="match status" value="1"/>
</dbReference>
<comment type="subunit">
    <text evidence="12">Component of the replication restart primosome.</text>
</comment>
<dbReference type="InterPro" id="IPR001650">
    <property type="entry name" value="Helicase_C-like"/>
</dbReference>
<evidence type="ECO:0000256" key="7">
    <source>
        <dbReference type="ARBA" id="ARBA00022833"/>
    </source>
</evidence>
<dbReference type="GO" id="GO:0003677">
    <property type="term" value="F:DNA binding"/>
    <property type="evidence" value="ECO:0007669"/>
    <property type="project" value="UniProtKB-UniRule"/>
</dbReference>
<feature type="binding site" evidence="12">
    <location>
        <position position="438"/>
    </location>
    <ligand>
        <name>Zn(2+)</name>
        <dbReference type="ChEBI" id="CHEBI:29105"/>
        <label>1</label>
    </ligand>
</feature>
<dbReference type="GO" id="GO:0043138">
    <property type="term" value="F:3'-5' DNA helicase activity"/>
    <property type="evidence" value="ECO:0007669"/>
    <property type="project" value="UniProtKB-EC"/>
</dbReference>
<dbReference type="InterPro" id="IPR042115">
    <property type="entry name" value="PriA_3primeBD_sf"/>
</dbReference>
<evidence type="ECO:0000256" key="8">
    <source>
        <dbReference type="ARBA" id="ARBA00022840"/>
    </source>
</evidence>
<dbReference type="PROSITE" id="PS51194">
    <property type="entry name" value="HELICASE_CTER"/>
    <property type="match status" value="1"/>
</dbReference>
<protein>
    <recommendedName>
        <fullName evidence="12">Replication restart protein PriA</fullName>
    </recommendedName>
    <alternativeName>
        <fullName evidence="12">ATP-dependent DNA helicase PriA</fullName>
        <ecNumber evidence="12">5.6.2.4</ecNumber>
    </alternativeName>
    <alternativeName>
        <fullName evidence="12">DNA 3'-5' helicase PriA</fullName>
    </alternativeName>
</protein>
<keyword evidence="9 12" id="KW-0238">DNA-binding</keyword>
<comment type="cofactor">
    <cofactor evidence="12">
        <name>Zn(2+)</name>
        <dbReference type="ChEBI" id="CHEBI:29105"/>
    </cofactor>
    <text evidence="12">Binds 2 zinc ions per subunit.</text>
</comment>
<dbReference type="InterPro" id="IPR040498">
    <property type="entry name" value="PriA_CRR"/>
</dbReference>
<evidence type="ECO:0000256" key="3">
    <source>
        <dbReference type="ARBA" id="ARBA00022723"/>
    </source>
</evidence>
<accession>A0A5S9MWU2</accession>
<dbReference type="SMART" id="SM00490">
    <property type="entry name" value="HELICc"/>
    <property type="match status" value="1"/>
</dbReference>
<dbReference type="AlphaFoldDB" id="A0A5S9MWU2"/>
<proteinExistence type="inferred from homology"/>
<feature type="binding site" evidence="12">
    <location>
        <position position="478"/>
    </location>
    <ligand>
        <name>Zn(2+)</name>
        <dbReference type="ChEBI" id="CHEBI:29105"/>
        <label>1</label>
    </ligand>
</feature>
<dbReference type="PROSITE" id="PS51192">
    <property type="entry name" value="HELICASE_ATP_BIND_1"/>
    <property type="match status" value="1"/>
</dbReference>
<evidence type="ECO:0000256" key="11">
    <source>
        <dbReference type="ARBA" id="ARBA00048988"/>
    </source>
</evidence>
<dbReference type="Pfam" id="PF18319">
    <property type="entry name" value="Zn_ribbon_PriA"/>
    <property type="match status" value="1"/>
</dbReference>
<dbReference type="Pfam" id="PF00270">
    <property type="entry name" value="DEAD"/>
    <property type="match status" value="1"/>
</dbReference>
<dbReference type="PANTHER" id="PTHR30580:SF0">
    <property type="entry name" value="PRIMOSOMAL PROTEIN N"/>
    <property type="match status" value="1"/>
</dbReference>
<keyword evidence="4 12" id="KW-0547">Nucleotide-binding</keyword>
<dbReference type="InterPro" id="IPR011545">
    <property type="entry name" value="DEAD/DEAH_box_helicase_dom"/>
</dbReference>
<dbReference type="Gene3D" id="3.40.50.300">
    <property type="entry name" value="P-loop containing nucleotide triphosphate hydrolases"/>
    <property type="match status" value="2"/>
</dbReference>
<dbReference type="CDD" id="cd17929">
    <property type="entry name" value="DEXHc_priA"/>
    <property type="match status" value="1"/>
</dbReference>
<feature type="binding site" evidence="12">
    <location>
        <position position="450"/>
    </location>
    <ligand>
        <name>Zn(2+)</name>
        <dbReference type="ChEBI" id="CHEBI:29105"/>
        <label>2</label>
    </ligand>
</feature>
<evidence type="ECO:0000256" key="9">
    <source>
        <dbReference type="ARBA" id="ARBA00023125"/>
    </source>
</evidence>
<dbReference type="GO" id="GO:0016887">
    <property type="term" value="F:ATP hydrolysis activity"/>
    <property type="evidence" value="ECO:0007669"/>
    <property type="project" value="RHEA"/>
</dbReference>
<feature type="binding site" evidence="12">
    <location>
        <position position="465"/>
    </location>
    <ligand>
        <name>Zn(2+)</name>
        <dbReference type="ChEBI" id="CHEBI:29105"/>
        <label>2</label>
    </ligand>
</feature>
<feature type="binding site" evidence="12">
    <location>
        <position position="441"/>
    </location>
    <ligand>
        <name>Zn(2+)</name>
        <dbReference type="ChEBI" id="CHEBI:29105"/>
        <label>1</label>
    </ligand>
</feature>
<dbReference type="GO" id="GO:0006269">
    <property type="term" value="P:DNA replication, synthesis of primer"/>
    <property type="evidence" value="ECO:0007669"/>
    <property type="project" value="UniProtKB-KW"/>
</dbReference>
<dbReference type="HAMAP" id="MF_00983">
    <property type="entry name" value="PriA"/>
    <property type="match status" value="1"/>
</dbReference>
<keyword evidence="8 12" id="KW-0067">ATP-binding</keyword>
<dbReference type="GO" id="GO:0006302">
    <property type="term" value="P:double-strand break repair"/>
    <property type="evidence" value="ECO:0007669"/>
    <property type="project" value="InterPro"/>
</dbReference>
<keyword evidence="3 12" id="KW-0479">Metal-binding</keyword>
<dbReference type="GO" id="GO:0006310">
    <property type="term" value="P:DNA recombination"/>
    <property type="evidence" value="ECO:0007669"/>
    <property type="project" value="InterPro"/>
</dbReference>
<evidence type="ECO:0000256" key="2">
    <source>
        <dbReference type="ARBA" id="ARBA00022705"/>
    </source>
</evidence>
<evidence type="ECO:0000256" key="1">
    <source>
        <dbReference type="ARBA" id="ARBA00022515"/>
    </source>
</evidence>
<sequence length="730" mass="81712">MPHDLFLKIAVNCPLRRSFDYLPPKQVNELPVPGTRVSVPFGNRKLTGIVIATTATSDLPANKLRHVETVLDSTPIVSTTMMQLATWMSDYYQHPIGECFAILLPSLLRKGEKQVDLSENGWQLTDSGKNFRPAANAIQQQKAIDYFQSNARLNDDDKGAAGISLSALKNLVKKNILHQYTEQPAKVDFTAAHIHHSPFGLNTQQAGLIRRFEAQPPGFRPILLEGITGSGKTEIYLQLIERVLLAGKQALVLVPEIGLTPQTIARFQKRFDCAMAVFHSNLTDQQRLRYWQQSQAGIARIIIGTRSALFTATEDLGIIIIDEEHDLSYKQQDGLRYSARDLACVRAKIEQIPVVLGSATPSLETLNNADTQKFEHWELTERAGNASPATVELVDIRNQPMVDGLAESVLPHIAHCLQQQQQALVFINRRGFAPTLICHDCGWVSQCEACDARMTLHLRAQHLRCHHCQAVSPIPMQCPTCQSTELVYQGAGTERLESTLKQHFPDAPLFRIDRDTTAGKQTMQNMLAQIHQQPSAILVGTQMLAKGHHFPNVTLVVILEADSALMGTDYRATERFGQLVTQIIGRAGREEKAGHALIQTHYPDHMQLQKLVHHGYRRLAMDLLSQRRELGLPPFSFQALIRLEARDAQDAINLLQRLQQSISHLPIIAIGPYPANLQRRAHYFRFQLMLQAHQRAQLKYAVGILLDTATALIKPAQHRFSVDIDPQDVS</sequence>
<gene>
    <name evidence="12 15" type="primary">priA</name>
    <name evidence="15" type="ORF">DPBNPPHM_00205</name>
</gene>
<dbReference type="Pfam" id="PF00271">
    <property type="entry name" value="Helicase_C"/>
    <property type="match status" value="1"/>
</dbReference>
<dbReference type="InterPro" id="IPR041222">
    <property type="entry name" value="PriA_3primeBD"/>
</dbReference>
<keyword evidence="2 12" id="KW-0235">DNA replication</keyword>
<feature type="binding site" evidence="12">
    <location>
        <position position="481"/>
    </location>
    <ligand>
        <name>Zn(2+)</name>
        <dbReference type="ChEBI" id="CHEBI:29105"/>
        <label>1</label>
    </ligand>
</feature>
<feature type="binding site" evidence="12">
    <location>
        <position position="468"/>
    </location>
    <ligand>
        <name>Zn(2+)</name>
        <dbReference type="ChEBI" id="CHEBI:29105"/>
        <label>2</label>
    </ligand>
</feature>
<dbReference type="Pfam" id="PF18074">
    <property type="entry name" value="PriA_C"/>
    <property type="match status" value="1"/>
</dbReference>
<keyword evidence="7 12" id="KW-0862">Zinc</keyword>
<organism evidence="15 16">
    <name type="scientific">BD1-7 clade bacterium</name>
    <dbReference type="NCBI Taxonomy" id="2029982"/>
    <lineage>
        <taxon>Bacteria</taxon>
        <taxon>Pseudomonadati</taxon>
        <taxon>Pseudomonadota</taxon>
        <taxon>Gammaproteobacteria</taxon>
        <taxon>Cellvibrionales</taxon>
        <taxon>Spongiibacteraceae</taxon>
        <taxon>BD1-7 clade</taxon>
    </lineage>
</organism>
<comment type="similarity">
    <text evidence="12">Belongs to the helicase family. PriA subfamily.</text>
</comment>
<evidence type="ECO:0000259" key="13">
    <source>
        <dbReference type="PROSITE" id="PS51192"/>
    </source>
</evidence>
<dbReference type="InterPro" id="IPR014001">
    <property type="entry name" value="Helicase_ATP-bd"/>
</dbReference>
<keyword evidence="5 12" id="KW-0378">Hydrolase</keyword>
<dbReference type="Proteomes" id="UP000434580">
    <property type="component" value="Unassembled WGS sequence"/>
</dbReference>
<reference evidence="15 16" key="1">
    <citation type="submission" date="2019-11" db="EMBL/GenBank/DDBJ databases">
        <authorList>
            <person name="Holert J."/>
        </authorList>
    </citation>
    <scope>NUCLEOTIDE SEQUENCE [LARGE SCALE GENOMIC DNA]</scope>
    <source>
        <strain evidence="15">BC5_2</strain>
    </source>
</reference>
<comment type="catalytic activity">
    <reaction evidence="12">
        <text>Couples ATP hydrolysis with the unwinding of duplex DNA by translocating in the 3'-5' direction.</text>
        <dbReference type="EC" id="5.6.2.4"/>
    </reaction>
</comment>
<comment type="function">
    <text evidence="12">Initiates the restart of stalled replication forks, which reloads the replicative helicase on sites other than the origin of replication. Recognizes and binds to abandoned replication forks and remodels them to uncover a helicase loading site. Promotes assembly of the primosome at these replication forks.</text>
</comment>
<dbReference type="NCBIfam" id="TIGR00595">
    <property type="entry name" value="priA"/>
    <property type="match status" value="1"/>
</dbReference>
<evidence type="ECO:0000256" key="10">
    <source>
        <dbReference type="ARBA" id="ARBA00023235"/>
    </source>
</evidence>
<keyword evidence="10 12" id="KW-0413">Isomerase</keyword>
<evidence type="ECO:0000256" key="12">
    <source>
        <dbReference type="HAMAP-Rule" id="MF_00983"/>
    </source>
</evidence>
<dbReference type="EC" id="5.6.2.4" evidence="12"/>
<dbReference type="InterPro" id="IPR027417">
    <property type="entry name" value="P-loop_NTPase"/>
</dbReference>
<evidence type="ECO:0000313" key="15">
    <source>
        <dbReference type="EMBL" id="CAA0080029.1"/>
    </source>
</evidence>
<dbReference type="SMART" id="SM00487">
    <property type="entry name" value="DEXDc"/>
    <property type="match status" value="1"/>
</dbReference>
<keyword evidence="1 12" id="KW-0639">Primosome</keyword>
<evidence type="ECO:0000256" key="5">
    <source>
        <dbReference type="ARBA" id="ARBA00022801"/>
    </source>
</evidence>
<evidence type="ECO:0000313" key="16">
    <source>
        <dbReference type="Proteomes" id="UP000434580"/>
    </source>
</evidence>
<dbReference type="Pfam" id="PF17764">
    <property type="entry name" value="PriA_3primeBD"/>
    <property type="match status" value="1"/>
</dbReference>
<dbReference type="GO" id="GO:1990077">
    <property type="term" value="C:primosome complex"/>
    <property type="evidence" value="ECO:0007669"/>
    <property type="project" value="UniProtKB-UniRule"/>
</dbReference>
<evidence type="ECO:0000259" key="14">
    <source>
        <dbReference type="PROSITE" id="PS51194"/>
    </source>
</evidence>
<evidence type="ECO:0000256" key="6">
    <source>
        <dbReference type="ARBA" id="ARBA00022806"/>
    </source>
</evidence>